<sequence>MAKPWDIKLVLLGLATLLLSACADRQVSQVPLPWDFPLMPGDAALWETLTVEQQRRALAFLSDGSTIRSSLVEGY</sequence>
<dbReference type="RefSeq" id="WP_353398131.1">
    <property type="nucleotide sequence ID" value="NZ_BAABWU010000003.1"/>
</dbReference>
<evidence type="ECO:0000313" key="2">
    <source>
        <dbReference type="EMBL" id="GAA6195873.1"/>
    </source>
</evidence>
<proteinExistence type="predicted"/>
<accession>A0ABQ0AJ61</accession>
<comment type="caution">
    <text evidence="2">The sequence shown here is derived from an EMBL/GenBank/DDBJ whole genome shotgun (WGS) entry which is preliminary data.</text>
</comment>
<dbReference type="PROSITE" id="PS51257">
    <property type="entry name" value="PROKAR_LIPOPROTEIN"/>
    <property type="match status" value="1"/>
</dbReference>
<keyword evidence="1" id="KW-0732">Signal</keyword>
<organism evidence="2 3">
    <name type="scientific">Pseudophaeobacter arcticus</name>
    <dbReference type="NCBI Taxonomy" id="385492"/>
    <lineage>
        <taxon>Bacteria</taxon>
        <taxon>Pseudomonadati</taxon>
        <taxon>Pseudomonadota</taxon>
        <taxon>Alphaproteobacteria</taxon>
        <taxon>Rhodobacterales</taxon>
        <taxon>Paracoccaceae</taxon>
        <taxon>Pseudophaeobacter</taxon>
    </lineage>
</organism>
<evidence type="ECO:0000256" key="1">
    <source>
        <dbReference type="SAM" id="SignalP"/>
    </source>
</evidence>
<dbReference type="EMBL" id="BAABWU010000003">
    <property type="protein sequence ID" value="GAA6195873.1"/>
    <property type="molecule type" value="Genomic_DNA"/>
</dbReference>
<gene>
    <name evidence="2" type="ORF">NBRC116598_13170</name>
</gene>
<reference evidence="2 3" key="1">
    <citation type="submission" date="2024-04" db="EMBL/GenBank/DDBJ databases">
        <title>Draft genome sequence of Pseudophaeobacter arcticus NBRC 116598.</title>
        <authorList>
            <person name="Miyakawa T."/>
            <person name="Kusuya Y."/>
            <person name="Miura T."/>
        </authorList>
    </citation>
    <scope>NUCLEOTIDE SEQUENCE [LARGE SCALE GENOMIC DNA]</scope>
    <source>
        <strain evidence="2 3">SU-CL00105</strain>
    </source>
</reference>
<protein>
    <submittedName>
        <fullName evidence="2">Uncharacterized protein</fullName>
    </submittedName>
</protein>
<feature type="chain" id="PRO_5046966756" evidence="1">
    <location>
        <begin position="24"/>
        <end position="75"/>
    </location>
</feature>
<keyword evidence="3" id="KW-1185">Reference proteome</keyword>
<feature type="signal peptide" evidence="1">
    <location>
        <begin position="1"/>
        <end position="23"/>
    </location>
</feature>
<evidence type="ECO:0000313" key="3">
    <source>
        <dbReference type="Proteomes" id="UP001441944"/>
    </source>
</evidence>
<name>A0ABQ0AJ61_9RHOB</name>
<dbReference type="Proteomes" id="UP001441944">
    <property type="component" value="Unassembled WGS sequence"/>
</dbReference>